<organism evidence="2 3">
    <name type="scientific">Zooshikella harenae</name>
    <dbReference type="NCBI Taxonomy" id="2827238"/>
    <lineage>
        <taxon>Bacteria</taxon>
        <taxon>Pseudomonadati</taxon>
        <taxon>Pseudomonadota</taxon>
        <taxon>Gammaproteobacteria</taxon>
        <taxon>Oceanospirillales</taxon>
        <taxon>Zooshikellaceae</taxon>
        <taxon>Zooshikella</taxon>
    </lineage>
</organism>
<name>A0ABS5ZB16_9GAMM</name>
<evidence type="ECO:0000313" key="2">
    <source>
        <dbReference type="EMBL" id="MBU2710097.1"/>
    </source>
</evidence>
<evidence type="ECO:0000256" key="1">
    <source>
        <dbReference type="SAM" id="SignalP"/>
    </source>
</evidence>
<keyword evidence="1" id="KW-0732">Signal</keyword>
<comment type="caution">
    <text evidence="2">The sequence shown here is derived from an EMBL/GenBank/DDBJ whole genome shotgun (WGS) entry which is preliminary data.</text>
</comment>
<dbReference type="RefSeq" id="WP_215818251.1">
    <property type="nucleotide sequence ID" value="NZ_JAGSOY010000004.1"/>
</dbReference>
<gene>
    <name evidence="2" type="ORF">KCG35_03405</name>
</gene>
<proteinExistence type="predicted"/>
<protein>
    <submittedName>
        <fullName evidence="2">Transporter substrate-binding domain-containing protein</fullName>
    </submittedName>
</protein>
<dbReference type="Proteomes" id="UP000690515">
    <property type="component" value="Unassembled WGS sequence"/>
</dbReference>
<feature type="chain" id="PRO_5045324439" evidence="1">
    <location>
        <begin position="19"/>
        <end position="284"/>
    </location>
</feature>
<sequence>MRRLLTICFFILSLPSLAAVKVVYPPPESENDTRFSDLIEILEMALNKTEDKYGGFELMPYKTVMREIRYIEELKKGGGVNVIWSSTSPVKERELLPIRIPLRKGILGYRVSLINKNNQAKIDQLNSLADLQKVTIGQGTGWGDVVIYEANNIKVRTASYESLFKMLNAGRFDLFPRGINEAFAEYDARKDENKNIAIEQNLLIVYPWPYYFFTNRNDTQLADRLREGLDTMMTDGSFDEIFNKYSGDAVSKANIANRRIIKITNPMLPPETPVDDERLWFKPK</sequence>
<evidence type="ECO:0000313" key="3">
    <source>
        <dbReference type="Proteomes" id="UP000690515"/>
    </source>
</evidence>
<dbReference type="SUPFAM" id="SSF53850">
    <property type="entry name" value="Periplasmic binding protein-like II"/>
    <property type="match status" value="1"/>
</dbReference>
<keyword evidence="3" id="KW-1185">Reference proteome</keyword>
<dbReference type="EMBL" id="JAGSOY010000004">
    <property type="protein sequence ID" value="MBU2710097.1"/>
    <property type="molecule type" value="Genomic_DNA"/>
</dbReference>
<accession>A0ABS5ZB16</accession>
<reference evidence="2 3" key="1">
    <citation type="submission" date="2021-04" db="EMBL/GenBank/DDBJ databases">
        <authorList>
            <person name="Pira H."/>
            <person name="Risdian C."/>
            <person name="Wink J."/>
        </authorList>
    </citation>
    <scope>NUCLEOTIDE SEQUENCE [LARGE SCALE GENOMIC DNA]</scope>
    <source>
        <strain evidence="2 3">WH53</strain>
    </source>
</reference>
<dbReference type="Gene3D" id="3.40.190.10">
    <property type="entry name" value="Periplasmic binding protein-like II"/>
    <property type="match status" value="2"/>
</dbReference>
<feature type="signal peptide" evidence="1">
    <location>
        <begin position="1"/>
        <end position="18"/>
    </location>
</feature>